<sequence>MAGYPDGMDGFGIRSTRQFIAVHSEKNPPNPSKNYRKTHRNLCSCHVHLNGTNFECFGGNLGWLLDEEEASCVFPLTQFERNFSVAVQICGAINHSTAYRVTNWLTAKKLLTKIDRKTQGKIFWTGLKVVDLEVLGVESEDAGQNENEEDGNAGISNFTSIYNPLWAKGEPKKVGDLGGGGGNQQQKITVSKIVEKNCECKPESRAKLRKLLRTRQFLIAPE</sequence>
<comment type="caution">
    <text evidence="1">The sequence shown here is derived from an EMBL/GenBank/DDBJ whole genome shotgun (WGS) entry which is preliminary data.</text>
</comment>
<dbReference type="Proteomes" id="UP001152747">
    <property type="component" value="Unassembled WGS sequence"/>
</dbReference>
<dbReference type="AlphaFoldDB" id="A0A9P1I644"/>
<protein>
    <submittedName>
        <fullName evidence="1">Uncharacterized protein</fullName>
    </submittedName>
</protein>
<name>A0A9P1I644_9PELO</name>
<gene>
    <name evidence="1" type="ORF">CAMP_LOCUS2029</name>
</gene>
<reference evidence="1" key="1">
    <citation type="submission" date="2022-11" db="EMBL/GenBank/DDBJ databases">
        <authorList>
            <person name="Kikuchi T."/>
        </authorList>
    </citation>
    <scope>NUCLEOTIDE SEQUENCE</scope>
    <source>
        <strain evidence="1">PS1010</strain>
    </source>
</reference>
<evidence type="ECO:0000313" key="1">
    <source>
        <dbReference type="EMBL" id="CAI5439392.1"/>
    </source>
</evidence>
<dbReference type="EMBL" id="CANHGI010000001">
    <property type="protein sequence ID" value="CAI5439392.1"/>
    <property type="molecule type" value="Genomic_DNA"/>
</dbReference>
<evidence type="ECO:0000313" key="2">
    <source>
        <dbReference type="Proteomes" id="UP001152747"/>
    </source>
</evidence>
<accession>A0A9P1I644</accession>
<dbReference type="OrthoDB" id="6516201at2759"/>
<proteinExistence type="predicted"/>
<organism evidence="1 2">
    <name type="scientific">Caenorhabditis angaria</name>
    <dbReference type="NCBI Taxonomy" id="860376"/>
    <lineage>
        <taxon>Eukaryota</taxon>
        <taxon>Metazoa</taxon>
        <taxon>Ecdysozoa</taxon>
        <taxon>Nematoda</taxon>
        <taxon>Chromadorea</taxon>
        <taxon>Rhabditida</taxon>
        <taxon>Rhabditina</taxon>
        <taxon>Rhabditomorpha</taxon>
        <taxon>Rhabditoidea</taxon>
        <taxon>Rhabditidae</taxon>
        <taxon>Peloderinae</taxon>
        <taxon>Caenorhabditis</taxon>
    </lineage>
</organism>
<keyword evidence="2" id="KW-1185">Reference proteome</keyword>